<dbReference type="EMBL" id="CAJNOJ010000036">
    <property type="protein sequence ID" value="CAF0914279.1"/>
    <property type="molecule type" value="Genomic_DNA"/>
</dbReference>
<feature type="region of interest" description="Disordered" evidence="1">
    <location>
        <begin position="518"/>
        <end position="550"/>
    </location>
</feature>
<dbReference type="GO" id="GO:0005164">
    <property type="term" value="F:tumor necrosis factor receptor binding"/>
    <property type="evidence" value="ECO:0007669"/>
    <property type="project" value="TreeGrafter"/>
</dbReference>
<dbReference type="InterPro" id="IPR049342">
    <property type="entry name" value="TRAF1-6_MATH_dom"/>
</dbReference>
<evidence type="ECO:0000259" key="2">
    <source>
        <dbReference type="PROSITE" id="PS50144"/>
    </source>
</evidence>
<evidence type="ECO:0000313" key="3">
    <source>
        <dbReference type="EMBL" id="CAF0914279.1"/>
    </source>
</evidence>
<comment type="caution">
    <text evidence="3">The sequence shown here is derived from an EMBL/GenBank/DDBJ whole genome shotgun (WGS) entry which is preliminary data.</text>
</comment>
<dbReference type="GO" id="GO:0043122">
    <property type="term" value="P:regulation of canonical NF-kappaB signal transduction"/>
    <property type="evidence" value="ECO:0007669"/>
    <property type="project" value="TreeGrafter"/>
</dbReference>
<organism evidence="3 4">
    <name type="scientific">Adineta ricciae</name>
    <name type="common">Rotifer</name>
    <dbReference type="NCBI Taxonomy" id="249248"/>
    <lineage>
        <taxon>Eukaryota</taxon>
        <taxon>Metazoa</taxon>
        <taxon>Spiralia</taxon>
        <taxon>Gnathifera</taxon>
        <taxon>Rotifera</taxon>
        <taxon>Eurotatoria</taxon>
        <taxon>Bdelloidea</taxon>
        <taxon>Adinetida</taxon>
        <taxon>Adinetidae</taxon>
        <taxon>Adineta</taxon>
    </lineage>
</organism>
<dbReference type="OrthoDB" id="6475149at2759"/>
<dbReference type="SMART" id="SM00061">
    <property type="entry name" value="MATH"/>
    <property type="match status" value="1"/>
</dbReference>
<dbReference type="InterPro" id="IPR002083">
    <property type="entry name" value="MATH/TRAF_dom"/>
</dbReference>
<dbReference type="AlphaFoldDB" id="A0A814AL16"/>
<gene>
    <name evidence="3" type="ORF">EDS130_LOCUS10435</name>
</gene>
<reference evidence="3" key="1">
    <citation type="submission" date="2021-02" db="EMBL/GenBank/DDBJ databases">
        <authorList>
            <person name="Nowell W R."/>
        </authorList>
    </citation>
    <scope>NUCLEOTIDE SEQUENCE</scope>
</reference>
<evidence type="ECO:0000313" key="4">
    <source>
        <dbReference type="Proteomes" id="UP000663852"/>
    </source>
</evidence>
<feature type="compositionally biased region" description="Acidic residues" evidence="1">
    <location>
        <begin position="539"/>
        <end position="550"/>
    </location>
</feature>
<accession>A0A814AL16</accession>
<dbReference type="Proteomes" id="UP000663852">
    <property type="component" value="Unassembled WGS sequence"/>
</dbReference>
<dbReference type="SUPFAM" id="SSF49599">
    <property type="entry name" value="TRAF domain-like"/>
    <property type="match status" value="1"/>
</dbReference>
<feature type="domain" description="MATH" evidence="2">
    <location>
        <begin position="362"/>
        <end position="511"/>
    </location>
</feature>
<feature type="compositionally biased region" description="Basic and acidic residues" evidence="1">
    <location>
        <begin position="529"/>
        <end position="538"/>
    </location>
</feature>
<dbReference type="Pfam" id="PF21355">
    <property type="entry name" value="TRAF-mep_MATH"/>
    <property type="match status" value="1"/>
</dbReference>
<dbReference type="GO" id="GO:0009898">
    <property type="term" value="C:cytoplasmic side of plasma membrane"/>
    <property type="evidence" value="ECO:0007669"/>
    <property type="project" value="TreeGrafter"/>
</dbReference>
<protein>
    <recommendedName>
        <fullName evidence="2">MATH domain-containing protein</fullName>
    </recommendedName>
</protein>
<dbReference type="PROSITE" id="PS50144">
    <property type="entry name" value="MATH"/>
    <property type="match status" value="1"/>
</dbReference>
<sequence>MLLFNQILKATIEINQQRFENELFHLSSVRFKIVGSSFRSRKEYRNNSIISTAFSSADAWNANEACANNLCARAVIRTFYRITAIYLPVKMSRTPGEPVEYECEEVLTWPRHVSHTVQHLFGTICQNVPLTVGYVSKRLLKKGLFRLTMLPTDFEILHDDPVYQFSQVKNVTVVCSNDHQVLVMKFRFPQAVNKTEFVTLDELLRTSNKFNQHTEEEIRRVYEEHCQSEKSAIIEKLRCTSPFGFPVKRSANIIPESLCSSCELIVQQTFHLECDHFVCTLCSQTKIKCQACNKDISFEVASHDEDKTLAIQTSAVVCVACEWDGLTKEYSSHLSSKHPLLLTPVIEDQPNLDCNTIQISRNGTCIWKISGVEFIKHNAVLKKQASIYSPAFYTHPKGYKICLRLYVNGDLTGKDAYISLFYVIKRGEYDDTLKWPFNLQATFTLINQSSIDNENGHVVESCWPDENLPCFSCPWCDMNEAYGFPQFCQVGVLKADSGFVQNDTMLIQVRFEASAKETNAIPSHGTGQRARDQEHVADDAGEDIDTLISA</sequence>
<dbReference type="PANTHER" id="PTHR10131">
    <property type="entry name" value="TNF RECEPTOR ASSOCIATED FACTOR"/>
    <property type="match status" value="1"/>
</dbReference>
<name>A0A814AL16_ADIRI</name>
<evidence type="ECO:0000256" key="1">
    <source>
        <dbReference type="SAM" id="MobiDB-lite"/>
    </source>
</evidence>
<dbReference type="PANTHER" id="PTHR10131:SF138">
    <property type="entry name" value="RE66324P"/>
    <property type="match status" value="1"/>
</dbReference>
<dbReference type="InterPro" id="IPR008974">
    <property type="entry name" value="TRAF-like"/>
</dbReference>
<proteinExistence type="predicted"/>
<dbReference type="Gene3D" id="2.60.210.10">
    <property type="entry name" value="Apoptosis, Tumor Necrosis Factor Receptor Associated Protein 2, Chain A"/>
    <property type="match status" value="1"/>
</dbReference>